<dbReference type="OrthoDB" id="1492465at2"/>
<reference evidence="2 3" key="1">
    <citation type="submission" date="2019-07" db="EMBL/GenBank/DDBJ databases">
        <title>New species of Amycolatopsis and Streptomyces.</title>
        <authorList>
            <person name="Duangmal K."/>
            <person name="Teo W.F.A."/>
            <person name="Lipun K."/>
        </authorList>
    </citation>
    <scope>NUCLEOTIDE SEQUENCE [LARGE SCALE GENOMIC DNA]</scope>
    <source>
        <strain evidence="2 3">JCM 30562</strain>
    </source>
</reference>
<dbReference type="InterPro" id="IPR037401">
    <property type="entry name" value="SnoaL-like"/>
</dbReference>
<dbReference type="RefSeq" id="WP_144635691.1">
    <property type="nucleotide sequence ID" value="NZ_BNAX01000018.1"/>
</dbReference>
<comment type="caution">
    <text evidence="2">The sequence shown here is derived from an EMBL/GenBank/DDBJ whole genome shotgun (WGS) entry which is preliminary data.</text>
</comment>
<dbReference type="Pfam" id="PF13577">
    <property type="entry name" value="SnoaL_4"/>
    <property type="match status" value="1"/>
</dbReference>
<dbReference type="AlphaFoldDB" id="A0A558AIF0"/>
<accession>A0A558AIF0</accession>
<dbReference type="EMBL" id="VJZA01000008">
    <property type="protein sequence ID" value="TVT24037.1"/>
    <property type="molecule type" value="Genomic_DNA"/>
</dbReference>
<protein>
    <submittedName>
        <fullName evidence="2">Nuclear transport factor 2 family protein</fullName>
    </submittedName>
</protein>
<evidence type="ECO:0000313" key="3">
    <source>
        <dbReference type="Proteomes" id="UP000318578"/>
    </source>
</evidence>
<organism evidence="2 3">
    <name type="scientific">Amycolatopsis acidiphila</name>
    <dbReference type="NCBI Taxonomy" id="715473"/>
    <lineage>
        <taxon>Bacteria</taxon>
        <taxon>Bacillati</taxon>
        <taxon>Actinomycetota</taxon>
        <taxon>Actinomycetes</taxon>
        <taxon>Pseudonocardiales</taxon>
        <taxon>Pseudonocardiaceae</taxon>
        <taxon>Amycolatopsis</taxon>
    </lineage>
</organism>
<name>A0A558AIF0_9PSEU</name>
<evidence type="ECO:0000259" key="1">
    <source>
        <dbReference type="Pfam" id="PF13577"/>
    </source>
</evidence>
<keyword evidence="3" id="KW-1185">Reference proteome</keyword>
<evidence type="ECO:0000313" key="2">
    <source>
        <dbReference type="EMBL" id="TVT24037.1"/>
    </source>
</evidence>
<feature type="domain" description="SnoaL-like" evidence="1">
    <location>
        <begin position="5"/>
        <end position="125"/>
    </location>
</feature>
<dbReference type="SUPFAM" id="SSF54427">
    <property type="entry name" value="NTF2-like"/>
    <property type="match status" value="1"/>
</dbReference>
<dbReference type="Proteomes" id="UP000318578">
    <property type="component" value="Unassembled WGS sequence"/>
</dbReference>
<proteinExistence type="predicted"/>
<dbReference type="Gene3D" id="3.10.450.50">
    <property type="match status" value="1"/>
</dbReference>
<gene>
    <name evidence="2" type="ORF">FNH06_07450</name>
</gene>
<dbReference type="InterPro" id="IPR032710">
    <property type="entry name" value="NTF2-like_dom_sf"/>
</dbReference>
<sequence>MSLSVEDKITIQELSNAHVKYLDAHDIDAWADCWLPGGKFIATYGTFEGHEAIKEFIRGHIQAGKEDGARHVLTNYVIEADGDDRATVYSLVVKIQVEKPPFIIATGVYNDVVVRTADGWKFESRQLDVDPGVFAAAEQK</sequence>